<keyword evidence="10 13" id="KW-0648">Protein biosynthesis</keyword>
<feature type="binding site" evidence="13">
    <location>
        <position position="242"/>
    </location>
    <ligand>
        <name>Zn(2+)</name>
        <dbReference type="ChEBI" id="CHEBI:29105"/>
    </ligand>
</feature>
<accession>A0A7X1ZB92</accession>
<dbReference type="PANTHER" id="PTHR10890">
    <property type="entry name" value="CYSTEINYL-TRNA SYNTHETASE"/>
    <property type="match status" value="1"/>
</dbReference>
<dbReference type="CDD" id="cd00672">
    <property type="entry name" value="CysRS_core"/>
    <property type="match status" value="1"/>
</dbReference>
<dbReference type="InterPro" id="IPR009080">
    <property type="entry name" value="tRNAsynth_Ia_anticodon-bd"/>
</dbReference>
<evidence type="ECO:0000256" key="4">
    <source>
        <dbReference type="ARBA" id="ARBA00022490"/>
    </source>
</evidence>
<evidence type="ECO:0000256" key="2">
    <source>
        <dbReference type="ARBA" id="ARBA00005594"/>
    </source>
</evidence>
<dbReference type="InterPro" id="IPR032678">
    <property type="entry name" value="tRNA-synt_1_cat_dom"/>
</dbReference>
<evidence type="ECO:0000313" key="16">
    <source>
        <dbReference type="Proteomes" id="UP000434582"/>
    </source>
</evidence>
<comment type="similarity">
    <text evidence="2 13">Belongs to the class-I aminoacyl-tRNA synthetase family.</text>
</comment>
<feature type="short sequence motif" description="'KMSKS' region" evidence="13">
    <location>
        <begin position="271"/>
        <end position="275"/>
    </location>
</feature>
<evidence type="ECO:0000256" key="11">
    <source>
        <dbReference type="ARBA" id="ARBA00023146"/>
    </source>
</evidence>
<dbReference type="Gene3D" id="3.40.50.620">
    <property type="entry name" value="HUPs"/>
    <property type="match status" value="1"/>
</dbReference>
<sequence>MSATPTLHIQDTLTRAKTPFVPIDPAHVRMYVCGPTVYDRAHIGNARPVLVFDVLFRLLQRLYPRVTYARNITDVDDKINARAKDSGRTIGEITAETTRQFHADMAALGALPPTVEPRATQHIGQMIAMIERLIAAGHAYEAEGHVLFAVGSMSDYGRLSGRSRDEMISGARVEVAPFKRDPADFVLWKPSTDDLPGWDSPWGRGRPGWHIECSAMSAEHLGPSFDIHGGGLDLIFPHHENEIAQSTCCHGTGTFARYWMHNGFLMVEGQKMAKSLGNFITVHDLLDRAPGEAVRLCMLSTHYHQPLDWTEAGLKQARTALDRLYTALRGAADVALKGAPAPSDAMLATLCDDLNTPRAIALLHETAGALNKATDAAERARLKGELLGGGALLGLLATDPEAWFQGPAEGTNGPTADAIDSLIAERKAARKARDFARADAIRDDLAAQGIILEDGPQGTTWKRG</sequence>
<evidence type="ECO:0000256" key="12">
    <source>
        <dbReference type="ARBA" id="ARBA00047398"/>
    </source>
</evidence>
<dbReference type="GO" id="GO:0004817">
    <property type="term" value="F:cysteine-tRNA ligase activity"/>
    <property type="evidence" value="ECO:0007669"/>
    <property type="project" value="UniProtKB-UniRule"/>
</dbReference>
<dbReference type="GO" id="GO:0005829">
    <property type="term" value="C:cytosol"/>
    <property type="evidence" value="ECO:0007669"/>
    <property type="project" value="TreeGrafter"/>
</dbReference>
<dbReference type="AlphaFoldDB" id="A0A7X1ZB92"/>
<reference evidence="15 16" key="1">
    <citation type="submission" date="2019-10" db="EMBL/GenBank/DDBJ databases">
        <title>Draft whole-genome sequence of the purple nonsulfur photosynthetic bacterium Roseospira navarrensis DSM 15114.</title>
        <authorList>
            <person name="Kyndt J.A."/>
            <person name="Meyer T.E."/>
        </authorList>
    </citation>
    <scope>NUCLEOTIDE SEQUENCE [LARGE SCALE GENOMIC DNA]</scope>
    <source>
        <strain evidence="15 16">DSM 15114</strain>
    </source>
</reference>
<dbReference type="Pfam" id="PF09190">
    <property type="entry name" value="DALR_2"/>
    <property type="match status" value="1"/>
</dbReference>
<evidence type="ECO:0000256" key="8">
    <source>
        <dbReference type="ARBA" id="ARBA00022833"/>
    </source>
</evidence>
<dbReference type="Gene3D" id="1.20.120.1910">
    <property type="entry name" value="Cysteine-tRNA ligase, C-terminal anti-codon recognition domain"/>
    <property type="match status" value="1"/>
</dbReference>
<feature type="binding site" evidence="13">
    <location>
        <position position="213"/>
    </location>
    <ligand>
        <name>Zn(2+)</name>
        <dbReference type="ChEBI" id="CHEBI:29105"/>
    </ligand>
</feature>
<keyword evidence="5 13" id="KW-0436">Ligase</keyword>
<feature type="short sequence motif" description="'HIGH' region" evidence="13">
    <location>
        <begin position="35"/>
        <end position="45"/>
    </location>
</feature>
<dbReference type="PANTHER" id="PTHR10890:SF3">
    <property type="entry name" value="CYSTEINE--TRNA LIGASE, CYTOPLASMIC"/>
    <property type="match status" value="1"/>
</dbReference>
<feature type="domain" description="Cysteinyl-tRNA synthetase class Ia DALR" evidence="14">
    <location>
        <begin position="345"/>
        <end position="404"/>
    </location>
</feature>
<dbReference type="InterPro" id="IPR015273">
    <property type="entry name" value="Cys-tRNA-synt_Ia_DALR"/>
</dbReference>
<evidence type="ECO:0000256" key="10">
    <source>
        <dbReference type="ARBA" id="ARBA00022917"/>
    </source>
</evidence>
<dbReference type="OrthoDB" id="9815130at2"/>
<dbReference type="GO" id="GO:0005524">
    <property type="term" value="F:ATP binding"/>
    <property type="evidence" value="ECO:0007669"/>
    <property type="project" value="UniProtKB-UniRule"/>
</dbReference>
<name>A0A7X1ZB92_9PROT</name>
<evidence type="ECO:0000256" key="7">
    <source>
        <dbReference type="ARBA" id="ARBA00022741"/>
    </source>
</evidence>
<keyword evidence="11 13" id="KW-0030">Aminoacyl-tRNA synthetase</keyword>
<dbReference type="SUPFAM" id="SSF52374">
    <property type="entry name" value="Nucleotidylyl transferase"/>
    <property type="match status" value="1"/>
</dbReference>
<dbReference type="GO" id="GO:0008270">
    <property type="term" value="F:zinc ion binding"/>
    <property type="evidence" value="ECO:0007669"/>
    <property type="project" value="UniProtKB-UniRule"/>
</dbReference>
<evidence type="ECO:0000259" key="14">
    <source>
        <dbReference type="SMART" id="SM00840"/>
    </source>
</evidence>
<dbReference type="SUPFAM" id="SSF47323">
    <property type="entry name" value="Anticodon-binding domain of a subclass of class I aminoacyl-tRNA synthetases"/>
    <property type="match status" value="1"/>
</dbReference>
<dbReference type="Pfam" id="PF23493">
    <property type="entry name" value="CysS_C"/>
    <property type="match status" value="1"/>
</dbReference>
<dbReference type="NCBIfam" id="TIGR00435">
    <property type="entry name" value="cysS"/>
    <property type="match status" value="1"/>
</dbReference>
<keyword evidence="8 13" id="KW-0862">Zinc</keyword>
<keyword evidence="7 13" id="KW-0547">Nucleotide-binding</keyword>
<dbReference type="RefSeq" id="WP_153340771.1">
    <property type="nucleotide sequence ID" value="NZ_WIVE01000003.1"/>
</dbReference>
<evidence type="ECO:0000256" key="1">
    <source>
        <dbReference type="ARBA" id="ARBA00004496"/>
    </source>
</evidence>
<keyword evidence="9 13" id="KW-0067">ATP-binding</keyword>
<evidence type="ECO:0000313" key="15">
    <source>
        <dbReference type="EMBL" id="MQX35360.1"/>
    </source>
</evidence>
<evidence type="ECO:0000256" key="13">
    <source>
        <dbReference type="HAMAP-Rule" id="MF_00041"/>
    </source>
</evidence>
<keyword evidence="4 13" id="KW-0963">Cytoplasm</keyword>
<feature type="binding site" evidence="13">
    <location>
        <position position="238"/>
    </location>
    <ligand>
        <name>Zn(2+)</name>
        <dbReference type="ChEBI" id="CHEBI:29105"/>
    </ligand>
</feature>
<comment type="subcellular location">
    <subcellularLocation>
        <location evidence="1 13">Cytoplasm</location>
    </subcellularLocation>
</comment>
<dbReference type="InterPro" id="IPR014729">
    <property type="entry name" value="Rossmann-like_a/b/a_fold"/>
</dbReference>
<evidence type="ECO:0000256" key="9">
    <source>
        <dbReference type="ARBA" id="ARBA00022840"/>
    </source>
</evidence>
<evidence type="ECO:0000256" key="3">
    <source>
        <dbReference type="ARBA" id="ARBA00011245"/>
    </source>
</evidence>
<keyword evidence="16" id="KW-1185">Reference proteome</keyword>
<dbReference type="EC" id="6.1.1.16" evidence="13"/>
<dbReference type="InterPro" id="IPR015803">
    <property type="entry name" value="Cys-tRNA-ligase"/>
</dbReference>
<dbReference type="HAMAP" id="MF_00041">
    <property type="entry name" value="Cys_tRNA_synth"/>
    <property type="match status" value="1"/>
</dbReference>
<keyword evidence="6 13" id="KW-0479">Metal-binding</keyword>
<feature type="binding site" evidence="13">
    <location>
        <position position="274"/>
    </location>
    <ligand>
        <name>ATP</name>
        <dbReference type="ChEBI" id="CHEBI:30616"/>
    </ligand>
</feature>
<dbReference type="Proteomes" id="UP000434582">
    <property type="component" value="Unassembled WGS sequence"/>
</dbReference>
<dbReference type="SMART" id="SM00840">
    <property type="entry name" value="DALR_2"/>
    <property type="match status" value="1"/>
</dbReference>
<comment type="catalytic activity">
    <reaction evidence="12 13">
        <text>tRNA(Cys) + L-cysteine + ATP = L-cysteinyl-tRNA(Cys) + AMP + diphosphate</text>
        <dbReference type="Rhea" id="RHEA:17773"/>
        <dbReference type="Rhea" id="RHEA-COMP:9661"/>
        <dbReference type="Rhea" id="RHEA-COMP:9679"/>
        <dbReference type="ChEBI" id="CHEBI:30616"/>
        <dbReference type="ChEBI" id="CHEBI:33019"/>
        <dbReference type="ChEBI" id="CHEBI:35235"/>
        <dbReference type="ChEBI" id="CHEBI:78442"/>
        <dbReference type="ChEBI" id="CHEBI:78517"/>
        <dbReference type="ChEBI" id="CHEBI:456215"/>
        <dbReference type="EC" id="6.1.1.16"/>
    </reaction>
</comment>
<proteinExistence type="inferred from homology"/>
<protein>
    <recommendedName>
        <fullName evidence="13">Cysteine--tRNA ligase</fullName>
        <ecNumber evidence="13">6.1.1.16</ecNumber>
    </recommendedName>
    <alternativeName>
        <fullName evidence="13">Cysteinyl-tRNA synthetase</fullName>
        <shortName evidence="13">CysRS</shortName>
    </alternativeName>
</protein>
<dbReference type="EMBL" id="WIVE01000003">
    <property type="protein sequence ID" value="MQX35360.1"/>
    <property type="molecule type" value="Genomic_DNA"/>
</dbReference>
<gene>
    <name evidence="13" type="primary">cysS</name>
    <name evidence="15" type="ORF">GHC57_02395</name>
</gene>
<evidence type="ECO:0000256" key="6">
    <source>
        <dbReference type="ARBA" id="ARBA00022723"/>
    </source>
</evidence>
<dbReference type="InterPro" id="IPR056411">
    <property type="entry name" value="CysS_C"/>
</dbReference>
<organism evidence="15 16">
    <name type="scientific">Roseospira navarrensis</name>
    <dbReference type="NCBI Taxonomy" id="140058"/>
    <lineage>
        <taxon>Bacteria</taxon>
        <taxon>Pseudomonadati</taxon>
        <taxon>Pseudomonadota</taxon>
        <taxon>Alphaproteobacteria</taxon>
        <taxon>Rhodospirillales</taxon>
        <taxon>Rhodospirillaceae</taxon>
        <taxon>Roseospira</taxon>
    </lineage>
</organism>
<comment type="cofactor">
    <cofactor evidence="13">
        <name>Zn(2+)</name>
        <dbReference type="ChEBI" id="CHEBI:29105"/>
    </cofactor>
    <text evidence="13">Binds 1 zinc ion per subunit.</text>
</comment>
<comment type="caution">
    <text evidence="15">The sequence shown here is derived from an EMBL/GenBank/DDBJ whole genome shotgun (WGS) entry which is preliminary data.</text>
</comment>
<comment type="subunit">
    <text evidence="3 13">Monomer.</text>
</comment>
<dbReference type="Pfam" id="PF01406">
    <property type="entry name" value="tRNA-synt_1e"/>
    <property type="match status" value="1"/>
</dbReference>
<evidence type="ECO:0000256" key="5">
    <source>
        <dbReference type="ARBA" id="ARBA00022598"/>
    </source>
</evidence>
<dbReference type="InterPro" id="IPR024909">
    <property type="entry name" value="Cys-tRNA/MSH_ligase"/>
</dbReference>
<dbReference type="PRINTS" id="PR00983">
    <property type="entry name" value="TRNASYNTHCYS"/>
</dbReference>
<feature type="binding site" evidence="13">
    <location>
        <position position="33"/>
    </location>
    <ligand>
        <name>Zn(2+)</name>
        <dbReference type="ChEBI" id="CHEBI:29105"/>
    </ligand>
</feature>
<dbReference type="FunFam" id="3.40.50.620:FF:000068">
    <property type="entry name" value="Cysteine--tRNA ligase"/>
    <property type="match status" value="1"/>
</dbReference>
<dbReference type="GO" id="GO:0006423">
    <property type="term" value="P:cysteinyl-tRNA aminoacylation"/>
    <property type="evidence" value="ECO:0007669"/>
    <property type="project" value="UniProtKB-UniRule"/>
</dbReference>